<dbReference type="AlphaFoldDB" id="A0A1E7FBW6"/>
<feature type="compositionally biased region" description="Basic residues" evidence="1">
    <location>
        <begin position="578"/>
        <end position="588"/>
    </location>
</feature>
<dbReference type="OrthoDB" id="57111at2759"/>
<name>A0A1E7FBW6_9STRA</name>
<evidence type="ECO:0000256" key="1">
    <source>
        <dbReference type="SAM" id="MobiDB-lite"/>
    </source>
</evidence>
<accession>A0A1E7FBW6</accession>
<organism evidence="2 3">
    <name type="scientific">Fragilariopsis cylindrus CCMP1102</name>
    <dbReference type="NCBI Taxonomy" id="635003"/>
    <lineage>
        <taxon>Eukaryota</taxon>
        <taxon>Sar</taxon>
        <taxon>Stramenopiles</taxon>
        <taxon>Ochrophyta</taxon>
        <taxon>Bacillariophyta</taxon>
        <taxon>Bacillariophyceae</taxon>
        <taxon>Bacillariophycidae</taxon>
        <taxon>Bacillariales</taxon>
        <taxon>Bacillariaceae</taxon>
        <taxon>Fragilariopsis</taxon>
    </lineage>
</organism>
<dbReference type="EMBL" id="KV784359">
    <property type="protein sequence ID" value="OEU15626.1"/>
    <property type="molecule type" value="Genomic_DNA"/>
</dbReference>
<sequence>MYIRDAQGQLRYIPPQGVAPVEPQMAHRQAIQNHLRNQIQQEEWNRFNAPPPEDNLYHQDQQQRFTGPPSPYFQDQQQHFAEPPSSYFQDQQQHFTEPPSPFSNSMAPGGNAPMFANHGNMIYPGQQTYNRADPPIPRVIHSTPDQRYSHTTHNNISSPLGSPVGFSNTRSMQYSNAKTANEEFDNDVDIGCMNILFGSASKPNHNNEMSSDRNTVSIRCNRLNISTNCVRPEGTNAFQCNGIRGPGKKFNYSYDKESDYIKTHEEYLPVVSQNQGINTPRVTTTMTTTMTPKNATSRDTFQFNAPERQAVYVESSKAVQIHNAPPVVLSSAHANKKGAYPLEDVLINHDSYGELSCIVDTISVMTEKQPPQGIDIIVTESVTTKSEGNDMTNMQYHSGEQRNKLKTTANMQYHSDEQRNKLKTSDAISTGDVEEILFKPRYNQNIDTIEKRDRTNNHRINETEFTTREQAEIVENIRNICLEKSSSIPKDINDEDYPSFDEPEPEFEPDTNITEIHEIDAQHPKENRQIDANHPPQLASFTKSTGKAKEAEEQSTKIHHVKHNMTIINSKNGTTTRTSKRVHAKKKPSQNYLVIEEVASC</sequence>
<evidence type="ECO:0000313" key="3">
    <source>
        <dbReference type="Proteomes" id="UP000095751"/>
    </source>
</evidence>
<proteinExistence type="predicted"/>
<dbReference type="Proteomes" id="UP000095751">
    <property type="component" value="Unassembled WGS sequence"/>
</dbReference>
<keyword evidence="3" id="KW-1185">Reference proteome</keyword>
<dbReference type="KEGG" id="fcy:FRACYDRAFT_240321"/>
<feature type="region of interest" description="Disordered" evidence="1">
    <location>
        <begin position="568"/>
        <end position="588"/>
    </location>
</feature>
<feature type="compositionally biased region" description="Polar residues" evidence="1">
    <location>
        <begin position="568"/>
        <end position="577"/>
    </location>
</feature>
<evidence type="ECO:0000313" key="2">
    <source>
        <dbReference type="EMBL" id="OEU15626.1"/>
    </source>
</evidence>
<reference evidence="2 3" key="1">
    <citation type="submission" date="2016-09" db="EMBL/GenBank/DDBJ databases">
        <title>Extensive genetic diversity and differential bi-allelic expression allows diatom success in the polar Southern Ocean.</title>
        <authorList>
            <consortium name="DOE Joint Genome Institute"/>
            <person name="Mock T."/>
            <person name="Otillar R.P."/>
            <person name="Strauss J."/>
            <person name="Dupont C."/>
            <person name="Frickenhaus S."/>
            <person name="Maumus F."/>
            <person name="Mcmullan M."/>
            <person name="Sanges R."/>
            <person name="Schmutz J."/>
            <person name="Toseland A."/>
            <person name="Valas R."/>
            <person name="Veluchamy A."/>
            <person name="Ward B.J."/>
            <person name="Allen A."/>
            <person name="Barry K."/>
            <person name="Falciatore A."/>
            <person name="Ferrante M."/>
            <person name="Fortunato A.E."/>
            <person name="Gloeckner G."/>
            <person name="Gruber A."/>
            <person name="Hipkin R."/>
            <person name="Janech M."/>
            <person name="Kroth P."/>
            <person name="Leese F."/>
            <person name="Lindquist E."/>
            <person name="Lyon B.R."/>
            <person name="Martin J."/>
            <person name="Mayer C."/>
            <person name="Parker M."/>
            <person name="Quesneville H."/>
            <person name="Raymond J."/>
            <person name="Uhlig C."/>
            <person name="Valentin K.U."/>
            <person name="Worden A.Z."/>
            <person name="Armbrust E.V."/>
            <person name="Bowler C."/>
            <person name="Green B."/>
            <person name="Moulton V."/>
            <person name="Van Oosterhout C."/>
            <person name="Grigoriev I."/>
        </authorList>
    </citation>
    <scope>NUCLEOTIDE SEQUENCE [LARGE SCALE GENOMIC DNA]</scope>
    <source>
        <strain evidence="2 3">CCMP1102</strain>
    </source>
</reference>
<gene>
    <name evidence="2" type="ORF">FRACYDRAFT_240321</name>
</gene>
<feature type="region of interest" description="Disordered" evidence="1">
    <location>
        <begin position="46"/>
        <end position="68"/>
    </location>
</feature>
<protein>
    <submittedName>
        <fullName evidence="2">Uncharacterized protein</fullName>
    </submittedName>
</protein>
<dbReference type="InParanoid" id="A0A1E7FBW6"/>